<organism evidence="1 2">
    <name type="scientific">Lindgomyces ingoldianus</name>
    <dbReference type="NCBI Taxonomy" id="673940"/>
    <lineage>
        <taxon>Eukaryota</taxon>
        <taxon>Fungi</taxon>
        <taxon>Dikarya</taxon>
        <taxon>Ascomycota</taxon>
        <taxon>Pezizomycotina</taxon>
        <taxon>Dothideomycetes</taxon>
        <taxon>Pleosporomycetidae</taxon>
        <taxon>Pleosporales</taxon>
        <taxon>Lindgomycetaceae</taxon>
        <taxon>Lindgomyces</taxon>
    </lineage>
</organism>
<dbReference type="EMBL" id="MU003492">
    <property type="protein sequence ID" value="KAF2478366.1"/>
    <property type="molecule type" value="Genomic_DNA"/>
</dbReference>
<gene>
    <name evidence="1" type="ORF">BDR25DRAFT_365582</name>
</gene>
<comment type="caution">
    <text evidence="1">The sequence shown here is derived from an EMBL/GenBank/DDBJ whole genome shotgun (WGS) entry which is preliminary data.</text>
</comment>
<dbReference type="Proteomes" id="UP000799755">
    <property type="component" value="Unassembled WGS sequence"/>
</dbReference>
<keyword evidence="2" id="KW-1185">Reference proteome</keyword>
<evidence type="ECO:0000313" key="2">
    <source>
        <dbReference type="Proteomes" id="UP000799755"/>
    </source>
</evidence>
<evidence type="ECO:0000313" key="1">
    <source>
        <dbReference type="EMBL" id="KAF2478366.1"/>
    </source>
</evidence>
<name>A0ACB6RGL7_9PLEO</name>
<sequence length="313" mass="36241">MFCLQDQDPPPKSLQYRCSKLSPSVISKSHVRCRDPISGFSLGALQIGTSPPAPSEMPETNPFPLLRLPPELRNLIYQFALSEPGSLRYHHDKHLVTRAKLYASQNAADEFNQLKFVSRQMYMETAGLELRYNDLHFPFDQERSLHGVHMFLSFRDICSPIHQSWIRSVTIEDGPLKQFTAYLYMHFIHTFAKYNPKAMVRIIFRWFRLNSDNENFICHGIFLKMLARNADITYLVPRIRVYLQMDMDGVLGQALIPAFRKSPANVKFFPHGSFDEHDFRHSKDAGEVVIHPQVEGGIDTWVSHARDWFENGI</sequence>
<proteinExistence type="predicted"/>
<accession>A0ACB6RGL7</accession>
<reference evidence="1" key="1">
    <citation type="journal article" date="2020" name="Stud. Mycol.">
        <title>101 Dothideomycetes genomes: a test case for predicting lifestyles and emergence of pathogens.</title>
        <authorList>
            <person name="Haridas S."/>
            <person name="Albert R."/>
            <person name="Binder M."/>
            <person name="Bloem J."/>
            <person name="Labutti K."/>
            <person name="Salamov A."/>
            <person name="Andreopoulos B."/>
            <person name="Baker S."/>
            <person name="Barry K."/>
            <person name="Bills G."/>
            <person name="Bluhm B."/>
            <person name="Cannon C."/>
            <person name="Castanera R."/>
            <person name="Culley D."/>
            <person name="Daum C."/>
            <person name="Ezra D."/>
            <person name="Gonzalez J."/>
            <person name="Henrissat B."/>
            <person name="Kuo A."/>
            <person name="Liang C."/>
            <person name="Lipzen A."/>
            <person name="Lutzoni F."/>
            <person name="Magnuson J."/>
            <person name="Mondo S."/>
            <person name="Nolan M."/>
            <person name="Ohm R."/>
            <person name="Pangilinan J."/>
            <person name="Park H.-J."/>
            <person name="Ramirez L."/>
            <person name="Alfaro M."/>
            <person name="Sun H."/>
            <person name="Tritt A."/>
            <person name="Yoshinaga Y."/>
            <person name="Zwiers L.-H."/>
            <person name="Turgeon B."/>
            <person name="Goodwin S."/>
            <person name="Spatafora J."/>
            <person name="Crous P."/>
            <person name="Grigoriev I."/>
        </authorList>
    </citation>
    <scope>NUCLEOTIDE SEQUENCE</scope>
    <source>
        <strain evidence="1">ATCC 200398</strain>
    </source>
</reference>
<protein>
    <submittedName>
        <fullName evidence="1">Uncharacterized protein</fullName>
    </submittedName>
</protein>